<evidence type="ECO:0000259" key="3">
    <source>
        <dbReference type="Pfam" id="PF05175"/>
    </source>
</evidence>
<dbReference type="OrthoDB" id="9764961at2"/>
<dbReference type="PANTHER" id="PTHR47816">
    <property type="entry name" value="RIBOSOMAL RNA SMALL SUBUNIT METHYLTRANSFERASE C"/>
    <property type="match status" value="1"/>
</dbReference>
<dbReference type="Gene3D" id="3.40.50.150">
    <property type="entry name" value="Vaccinia Virus protein VP39"/>
    <property type="match status" value="1"/>
</dbReference>
<reference evidence="4 5" key="1">
    <citation type="submission" date="2018-11" db="EMBL/GenBank/DDBJ databases">
        <title>YIM 102482-1 draft genome.</title>
        <authorList>
            <person name="Li G."/>
            <person name="Jiang Y."/>
        </authorList>
    </citation>
    <scope>NUCLEOTIDE SEQUENCE [LARGE SCALE GENOMIC DNA]</scope>
    <source>
        <strain evidence="4 5">YIM 102482-1</strain>
    </source>
</reference>
<dbReference type="AlphaFoldDB" id="A0A3P3VYQ9"/>
<dbReference type="InterPro" id="IPR007848">
    <property type="entry name" value="Small_mtfrase_dom"/>
</dbReference>
<feature type="domain" description="Methyltransferase small" evidence="3">
    <location>
        <begin position="28"/>
        <end position="196"/>
    </location>
</feature>
<dbReference type="CDD" id="cd02440">
    <property type="entry name" value="AdoMet_MTases"/>
    <property type="match status" value="1"/>
</dbReference>
<dbReference type="SUPFAM" id="SSF53335">
    <property type="entry name" value="S-adenosyl-L-methionine-dependent methyltransferases"/>
    <property type="match status" value="1"/>
</dbReference>
<dbReference type="InterPro" id="IPR046977">
    <property type="entry name" value="RsmC/RlmG"/>
</dbReference>
<protein>
    <submittedName>
        <fullName evidence="4">Methyltransferase domain-containing protein</fullName>
    </submittedName>
</protein>
<evidence type="ECO:0000256" key="1">
    <source>
        <dbReference type="ARBA" id="ARBA00022603"/>
    </source>
</evidence>
<evidence type="ECO:0000313" key="5">
    <source>
        <dbReference type="Proteomes" id="UP000274391"/>
    </source>
</evidence>
<organism evidence="4 5">
    <name type="scientific">Gulosibacter macacae</name>
    <dbReference type="NCBI Taxonomy" id="2488791"/>
    <lineage>
        <taxon>Bacteria</taxon>
        <taxon>Bacillati</taxon>
        <taxon>Actinomycetota</taxon>
        <taxon>Actinomycetes</taxon>
        <taxon>Micrococcales</taxon>
        <taxon>Microbacteriaceae</taxon>
        <taxon>Gulosibacter</taxon>
    </lineage>
</organism>
<dbReference type="Pfam" id="PF05175">
    <property type="entry name" value="MTS"/>
    <property type="match status" value="1"/>
</dbReference>
<dbReference type="RefSeq" id="WP_124970071.1">
    <property type="nucleotide sequence ID" value="NZ_RQVS01000003.1"/>
</dbReference>
<dbReference type="GO" id="GO:0008757">
    <property type="term" value="F:S-adenosylmethionine-dependent methyltransferase activity"/>
    <property type="evidence" value="ECO:0007669"/>
    <property type="project" value="InterPro"/>
</dbReference>
<gene>
    <name evidence="4" type="ORF">EG850_03625</name>
</gene>
<keyword evidence="5" id="KW-1185">Reference proteome</keyword>
<dbReference type="EMBL" id="RQVS01000003">
    <property type="protein sequence ID" value="RRJ87951.1"/>
    <property type="molecule type" value="Genomic_DNA"/>
</dbReference>
<name>A0A3P3VYQ9_9MICO</name>
<dbReference type="InterPro" id="IPR029063">
    <property type="entry name" value="SAM-dependent_MTases_sf"/>
</dbReference>
<dbReference type="GO" id="GO:0032259">
    <property type="term" value="P:methylation"/>
    <property type="evidence" value="ECO:0007669"/>
    <property type="project" value="UniProtKB-KW"/>
</dbReference>
<keyword evidence="1 4" id="KW-0489">Methyltransferase</keyword>
<accession>A0A3P3VYQ9</accession>
<sequence length="202" mass="21841">MSEHYFEANPSADLTRRELNVTLRGREVEVVSANAVFSGDRLDKATRILLDEVPEPPATGTALDIGCGWGPITLALGLASPELEVWAIDVNERALALTAENAQRLGLSHVQAVTPDQVPAGIEFDVIWSNPPIRIGKQALDELLGTWLPRLAPGGEAWLVVGKNLGADSLQRRLAESLGDEFEVRRATTSGGFRILVVARDE</sequence>
<keyword evidence="2 4" id="KW-0808">Transferase</keyword>
<dbReference type="Proteomes" id="UP000274391">
    <property type="component" value="Unassembled WGS sequence"/>
</dbReference>
<evidence type="ECO:0000256" key="2">
    <source>
        <dbReference type="ARBA" id="ARBA00022679"/>
    </source>
</evidence>
<dbReference type="PANTHER" id="PTHR47816:SF4">
    <property type="entry name" value="RIBOSOMAL RNA SMALL SUBUNIT METHYLTRANSFERASE C"/>
    <property type="match status" value="1"/>
</dbReference>
<proteinExistence type="predicted"/>
<comment type="caution">
    <text evidence="4">The sequence shown here is derived from an EMBL/GenBank/DDBJ whole genome shotgun (WGS) entry which is preliminary data.</text>
</comment>
<evidence type="ECO:0000313" key="4">
    <source>
        <dbReference type="EMBL" id="RRJ87951.1"/>
    </source>
</evidence>